<dbReference type="InterPro" id="IPR036582">
    <property type="entry name" value="Mao_N_sf"/>
</dbReference>
<evidence type="ECO:0000256" key="3">
    <source>
        <dbReference type="SAM" id="SignalP"/>
    </source>
</evidence>
<reference evidence="5 6" key="1">
    <citation type="submission" date="2023-10" db="EMBL/GenBank/DDBJ databases">
        <title>Paenibacillus strain PFR10 Genome sequencing and assembly.</title>
        <authorList>
            <person name="Kim I."/>
        </authorList>
    </citation>
    <scope>NUCLEOTIDE SEQUENCE [LARGE SCALE GENOMIC DNA]</scope>
    <source>
        <strain evidence="5 6">PFR10</strain>
    </source>
</reference>
<protein>
    <submittedName>
        <fullName evidence="5">Phosphate/phosphite/phosphonate ABC transporter substrate-binding protein</fullName>
    </submittedName>
</protein>
<evidence type="ECO:0000313" key="6">
    <source>
        <dbReference type="Proteomes" id="UP001260980"/>
    </source>
</evidence>
<dbReference type="Gene3D" id="3.40.190.10">
    <property type="entry name" value="Periplasmic binding protein-like II"/>
    <property type="match status" value="2"/>
</dbReference>
<dbReference type="Gene3D" id="3.30.457.10">
    <property type="entry name" value="Copper amine oxidase-like, N-terminal domain"/>
    <property type="match status" value="1"/>
</dbReference>
<dbReference type="SUPFAM" id="SSF55383">
    <property type="entry name" value="Copper amine oxidase, domain N"/>
    <property type="match status" value="1"/>
</dbReference>
<comment type="caution">
    <text evidence="5">The sequence shown here is derived from an EMBL/GenBank/DDBJ whole genome shotgun (WGS) entry which is preliminary data.</text>
</comment>
<dbReference type="InterPro" id="IPR001638">
    <property type="entry name" value="Solute-binding_3/MltF_N"/>
</dbReference>
<keyword evidence="6" id="KW-1185">Reference proteome</keyword>
<dbReference type="NCBIfam" id="TIGR01098">
    <property type="entry name" value="3A0109s03R"/>
    <property type="match status" value="1"/>
</dbReference>
<comment type="similarity">
    <text evidence="1">Belongs to the phosphate/phosphite/phosphonate binding protein family.</text>
</comment>
<proteinExistence type="inferred from homology"/>
<dbReference type="EMBL" id="JAWCUD010000016">
    <property type="protein sequence ID" value="MDU0205837.1"/>
    <property type="molecule type" value="Genomic_DNA"/>
</dbReference>
<dbReference type="InterPro" id="IPR012854">
    <property type="entry name" value="Cu_amine_oxidase-like_N"/>
</dbReference>
<dbReference type="CDD" id="cd01071">
    <property type="entry name" value="PBP2_PhnD_like"/>
    <property type="match status" value="1"/>
</dbReference>
<dbReference type="Pfam" id="PF12974">
    <property type="entry name" value="Phosphonate-bd"/>
    <property type="match status" value="1"/>
</dbReference>
<dbReference type="Pfam" id="PF07833">
    <property type="entry name" value="Cu_amine_oxidN1"/>
    <property type="match status" value="1"/>
</dbReference>
<dbReference type="SUPFAM" id="SSF53850">
    <property type="entry name" value="Periplasmic binding protein-like II"/>
    <property type="match status" value="1"/>
</dbReference>
<sequence>MKARKVLLCMFSTILSICFCMNSGIAMADNDLKASIVVDNQPLSFEVPPVNHKGTVMVPMRPVFEALHATVTWNEEDQSIIAEKGGTTVQLSLGSSFAYIDKGAVVLNSIPYVSNGSTMVPVRFIAEVFGAKVSWNTVDQRVTIITASSDIGGRGRDSLNPLPQNNATSNATFVPSELRVQFVPSQNAELLEAKAKPLEKMLEEQLGVPVKLSVSTDYDNVISSMKAKTIDLSFLPPYQYVTAHDNFKTADVLLQALRYSVDAPTGKATQQLVDFYQGMLLVRVDSPIQSIEDLKGKTIGWQGMTSAAGYVYPGLALRMNGIDPVRDVKGQFFQGHDRAVQGLLNNRVDAAAVFQDIRSLMQKDYPNVISDTRILAFTNKIPNDTISVRSDMDPEWRKKIQDAFISIGRNPEGKKIIHEVFGHEGYTFSEDKKFEIVREAIKYLNAD</sequence>
<feature type="chain" id="PRO_5046668036" evidence="3">
    <location>
        <begin position="29"/>
        <end position="447"/>
    </location>
</feature>
<dbReference type="SMART" id="SM00062">
    <property type="entry name" value="PBPb"/>
    <property type="match status" value="1"/>
</dbReference>
<evidence type="ECO:0000259" key="4">
    <source>
        <dbReference type="SMART" id="SM00062"/>
    </source>
</evidence>
<dbReference type="PANTHER" id="PTHR35841:SF1">
    <property type="entry name" value="PHOSPHONATES-BINDING PERIPLASMIC PROTEIN"/>
    <property type="match status" value="1"/>
</dbReference>
<gene>
    <name evidence="5" type="primary">phnD</name>
    <name evidence="5" type="ORF">RQP52_32645</name>
</gene>
<accession>A0ABU3RNT8</accession>
<evidence type="ECO:0000256" key="1">
    <source>
        <dbReference type="ARBA" id="ARBA00007162"/>
    </source>
</evidence>
<feature type="signal peptide" evidence="3">
    <location>
        <begin position="1"/>
        <end position="28"/>
    </location>
</feature>
<dbReference type="Proteomes" id="UP001260980">
    <property type="component" value="Unassembled WGS sequence"/>
</dbReference>
<keyword evidence="2 3" id="KW-0732">Signal</keyword>
<organism evidence="5 6">
    <name type="scientific">Paenibacillus violae</name>
    <dbReference type="NCBI Taxonomy" id="3077234"/>
    <lineage>
        <taxon>Bacteria</taxon>
        <taxon>Bacillati</taxon>
        <taxon>Bacillota</taxon>
        <taxon>Bacilli</taxon>
        <taxon>Bacillales</taxon>
        <taxon>Paenibacillaceae</taxon>
        <taxon>Paenibacillus</taxon>
    </lineage>
</organism>
<dbReference type="InterPro" id="IPR005770">
    <property type="entry name" value="PhnD"/>
</dbReference>
<name>A0ABU3RNT8_9BACL</name>
<evidence type="ECO:0000256" key="2">
    <source>
        <dbReference type="ARBA" id="ARBA00022729"/>
    </source>
</evidence>
<evidence type="ECO:0000313" key="5">
    <source>
        <dbReference type="EMBL" id="MDU0205837.1"/>
    </source>
</evidence>
<dbReference type="PANTHER" id="PTHR35841">
    <property type="entry name" value="PHOSPHONATES-BINDING PERIPLASMIC PROTEIN"/>
    <property type="match status" value="1"/>
</dbReference>
<feature type="domain" description="Solute-binding protein family 3/N-terminal" evidence="4">
    <location>
        <begin position="177"/>
        <end position="424"/>
    </location>
</feature>